<evidence type="ECO:0000256" key="2">
    <source>
        <dbReference type="ARBA" id="ARBA00010992"/>
    </source>
</evidence>
<feature type="transmembrane region" description="Helical" evidence="7">
    <location>
        <begin position="68"/>
        <end position="91"/>
    </location>
</feature>
<evidence type="ECO:0000313" key="9">
    <source>
        <dbReference type="EMBL" id="PWN87372.1"/>
    </source>
</evidence>
<feature type="transmembrane region" description="Helical" evidence="7">
    <location>
        <begin position="381"/>
        <end position="408"/>
    </location>
</feature>
<evidence type="ECO:0000256" key="4">
    <source>
        <dbReference type="ARBA" id="ARBA00022989"/>
    </source>
</evidence>
<keyword evidence="5 7" id="KW-0472">Membrane</keyword>
<feature type="transmembrane region" description="Helical" evidence="7">
    <location>
        <begin position="129"/>
        <end position="146"/>
    </location>
</feature>
<feature type="compositionally biased region" description="Acidic residues" evidence="6">
    <location>
        <begin position="486"/>
        <end position="495"/>
    </location>
</feature>
<dbReference type="GeneID" id="37047241"/>
<dbReference type="RefSeq" id="XP_025374570.1">
    <property type="nucleotide sequence ID" value="XM_025525325.1"/>
</dbReference>
<dbReference type="InParanoid" id="A0A316YDV1"/>
<dbReference type="GO" id="GO:0005351">
    <property type="term" value="F:carbohydrate:proton symporter activity"/>
    <property type="evidence" value="ECO:0007669"/>
    <property type="project" value="TreeGrafter"/>
</dbReference>
<feature type="transmembrane region" description="Helical" evidence="7">
    <location>
        <begin position="420"/>
        <end position="438"/>
    </location>
</feature>
<proteinExistence type="inferred from homology"/>
<evidence type="ECO:0000256" key="1">
    <source>
        <dbReference type="ARBA" id="ARBA00004141"/>
    </source>
</evidence>
<keyword evidence="3 7" id="KW-0812">Transmembrane</keyword>
<dbReference type="InterPro" id="IPR005829">
    <property type="entry name" value="Sugar_transporter_CS"/>
</dbReference>
<dbReference type="InterPro" id="IPR020846">
    <property type="entry name" value="MFS_dom"/>
</dbReference>
<dbReference type="PROSITE" id="PS51257">
    <property type="entry name" value="PROKAR_LIPOPROTEIN"/>
    <property type="match status" value="1"/>
</dbReference>
<feature type="transmembrane region" description="Helical" evidence="7">
    <location>
        <begin position="202"/>
        <end position="219"/>
    </location>
</feature>
<dbReference type="SUPFAM" id="SSF103473">
    <property type="entry name" value="MFS general substrate transporter"/>
    <property type="match status" value="1"/>
</dbReference>
<feature type="transmembrane region" description="Helical" evidence="7">
    <location>
        <begin position="450"/>
        <end position="469"/>
    </location>
</feature>
<gene>
    <name evidence="9" type="ORF">FA10DRAFT_304152</name>
</gene>
<evidence type="ECO:0000259" key="8">
    <source>
        <dbReference type="PROSITE" id="PS50850"/>
    </source>
</evidence>
<feature type="transmembrane region" description="Helical" evidence="7">
    <location>
        <begin position="287"/>
        <end position="305"/>
    </location>
</feature>
<dbReference type="PANTHER" id="PTHR48022:SF11">
    <property type="entry name" value="MONOSACCHARIDE TRANSPORTER (HXT8), PUTATIVE (AFU_ORTHOLOGUE AFUA_2G08120)-RELATED"/>
    <property type="match status" value="1"/>
</dbReference>
<protein>
    <submittedName>
        <fullName evidence="9">General substrate transporter</fullName>
    </submittedName>
</protein>
<dbReference type="STRING" id="215250.A0A316YDV1"/>
<feature type="region of interest" description="Disordered" evidence="6">
    <location>
        <begin position="486"/>
        <end position="544"/>
    </location>
</feature>
<dbReference type="Proteomes" id="UP000245768">
    <property type="component" value="Unassembled WGS sequence"/>
</dbReference>
<feature type="compositionally biased region" description="Polar residues" evidence="6">
    <location>
        <begin position="534"/>
        <end position="544"/>
    </location>
</feature>
<dbReference type="PROSITE" id="PS00216">
    <property type="entry name" value="SUGAR_TRANSPORT_1"/>
    <property type="match status" value="1"/>
</dbReference>
<evidence type="ECO:0000256" key="6">
    <source>
        <dbReference type="SAM" id="MobiDB-lite"/>
    </source>
</evidence>
<dbReference type="Gene3D" id="1.20.1250.20">
    <property type="entry name" value="MFS general substrate transporter like domains"/>
    <property type="match status" value="1"/>
</dbReference>
<dbReference type="InterPro" id="IPR050360">
    <property type="entry name" value="MFS_Sugar_Transporters"/>
</dbReference>
<accession>A0A316YDV1</accession>
<comment type="similarity">
    <text evidence="2">Belongs to the major facilitator superfamily. Sugar transporter (TC 2.A.1.1) family.</text>
</comment>
<name>A0A316YDV1_9BASI</name>
<dbReference type="EMBL" id="KZ819640">
    <property type="protein sequence ID" value="PWN87372.1"/>
    <property type="molecule type" value="Genomic_DNA"/>
</dbReference>
<dbReference type="AlphaFoldDB" id="A0A316YDV1"/>
<dbReference type="PROSITE" id="PS50850">
    <property type="entry name" value="MFS"/>
    <property type="match status" value="1"/>
</dbReference>
<feature type="domain" description="Major facilitator superfamily (MFS) profile" evidence="8">
    <location>
        <begin position="21"/>
        <end position="473"/>
    </location>
</feature>
<evidence type="ECO:0000256" key="7">
    <source>
        <dbReference type="SAM" id="Phobius"/>
    </source>
</evidence>
<reference evidence="9 10" key="1">
    <citation type="journal article" date="2018" name="Mol. Biol. Evol.">
        <title>Broad Genomic Sampling Reveals a Smut Pathogenic Ancestry of the Fungal Clade Ustilaginomycotina.</title>
        <authorList>
            <person name="Kijpornyongpan T."/>
            <person name="Mondo S.J."/>
            <person name="Barry K."/>
            <person name="Sandor L."/>
            <person name="Lee J."/>
            <person name="Lipzen A."/>
            <person name="Pangilinan J."/>
            <person name="LaButti K."/>
            <person name="Hainaut M."/>
            <person name="Henrissat B."/>
            <person name="Grigoriev I.V."/>
            <person name="Spatafora J.W."/>
            <person name="Aime M.C."/>
        </authorList>
    </citation>
    <scope>NUCLEOTIDE SEQUENCE [LARGE SCALE GENOMIC DNA]</scope>
    <source>
        <strain evidence="9 10">MCA 4198</strain>
    </source>
</reference>
<feature type="transmembrane region" description="Helical" evidence="7">
    <location>
        <begin position="357"/>
        <end position="375"/>
    </location>
</feature>
<evidence type="ECO:0000256" key="5">
    <source>
        <dbReference type="ARBA" id="ARBA00023136"/>
    </source>
</evidence>
<keyword evidence="4 7" id="KW-1133">Transmembrane helix</keyword>
<feature type="transmembrane region" description="Helical" evidence="7">
    <location>
        <begin position="103"/>
        <end position="123"/>
    </location>
</feature>
<feature type="transmembrane region" description="Helical" evidence="7">
    <location>
        <begin position="158"/>
        <end position="182"/>
    </location>
</feature>
<dbReference type="PANTHER" id="PTHR48022">
    <property type="entry name" value="PLASTIDIC GLUCOSE TRANSPORTER 4"/>
    <property type="match status" value="1"/>
</dbReference>
<dbReference type="InterPro" id="IPR005828">
    <property type="entry name" value="MFS_sugar_transport-like"/>
</dbReference>
<evidence type="ECO:0000256" key="3">
    <source>
        <dbReference type="ARBA" id="ARBA00022692"/>
    </source>
</evidence>
<dbReference type="GO" id="GO:0016020">
    <property type="term" value="C:membrane"/>
    <property type="evidence" value="ECO:0007669"/>
    <property type="project" value="UniProtKB-SubCell"/>
</dbReference>
<dbReference type="InterPro" id="IPR036259">
    <property type="entry name" value="MFS_trans_sf"/>
</dbReference>
<dbReference type="OrthoDB" id="6133115at2759"/>
<feature type="transmembrane region" description="Helical" evidence="7">
    <location>
        <begin position="325"/>
        <end position="345"/>
    </location>
</feature>
<evidence type="ECO:0000313" key="10">
    <source>
        <dbReference type="Proteomes" id="UP000245768"/>
    </source>
</evidence>
<sequence>MVKEDLVPRKKDQFRLRNFIVCFLLSLGCWGFGYPSSVIAPVLAEPAFLTYFNLVDVTTSKTTNYGQSIIGALNGVYQAGAFINVFITCNFSDRFGRKWAMHWNAFLGIIGGTILTASVHIAMAMVGRFILGASAWGFLTLTPIYTSELSPAAWRGFFVGLNGFNIAFAYAIAAYMGLAFSYAGKGPRAEFSTSNATWRGPLGIYLFVPILMIIVTIFSPESPRWLLMQGRTEEAKEILYKLHTDKDGNTEFVEEEFAEMVSQIETQRHLKVSWFDMFTKKAYRKRTYIALFYSFLGQSTGVLVLNNYGPSFYSALGYGLQRQLVFQAGWVTVGYPFCFLGAVLMDRAGRRPLMMGSIAGCCVCVAVLAAATARVGDNGSIAALGVAAIYIFIAIYSIGVDVGGNVFYAEVFQNHVRAKGVALANAVLALSDLVYLELTPTAQAQVGWKWFLLFICISAFGTVILYFVLPETKGVSLERMARIFGDEEGTGEDTEGPQSVIRQQEEGSRGGGVSISSTEKETPLQHHKRDGQTVIETSDHNGSQ</sequence>
<keyword evidence="10" id="KW-1185">Reference proteome</keyword>
<dbReference type="Pfam" id="PF00083">
    <property type="entry name" value="Sugar_tr"/>
    <property type="match status" value="1"/>
</dbReference>
<comment type="subcellular location">
    <subcellularLocation>
        <location evidence="1">Membrane</location>
        <topology evidence="1">Multi-pass membrane protein</topology>
    </subcellularLocation>
</comment>
<organism evidence="9 10">
    <name type="scientific">Acaromyces ingoldii</name>
    <dbReference type="NCBI Taxonomy" id="215250"/>
    <lineage>
        <taxon>Eukaryota</taxon>
        <taxon>Fungi</taxon>
        <taxon>Dikarya</taxon>
        <taxon>Basidiomycota</taxon>
        <taxon>Ustilaginomycotina</taxon>
        <taxon>Exobasidiomycetes</taxon>
        <taxon>Exobasidiales</taxon>
        <taxon>Cryptobasidiaceae</taxon>
        <taxon>Acaromyces</taxon>
    </lineage>
</organism>